<evidence type="ECO:0000256" key="2">
    <source>
        <dbReference type="SAM" id="Coils"/>
    </source>
</evidence>
<keyword evidence="2" id="KW-0175">Coiled coil</keyword>
<feature type="region of interest" description="Disordered" evidence="3">
    <location>
        <begin position="365"/>
        <end position="387"/>
    </location>
</feature>
<dbReference type="EMBL" id="JANCLU010000005">
    <property type="protein sequence ID" value="MCP8938230.1"/>
    <property type="molecule type" value="Genomic_DNA"/>
</dbReference>
<evidence type="ECO:0000256" key="3">
    <source>
        <dbReference type="SAM" id="MobiDB-lite"/>
    </source>
</evidence>
<feature type="signal peptide" evidence="4">
    <location>
        <begin position="1"/>
        <end position="32"/>
    </location>
</feature>
<dbReference type="NCBIfam" id="TIGR01730">
    <property type="entry name" value="RND_mfp"/>
    <property type="match status" value="1"/>
</dbReference>
<feature type="domain" description="CusB-like beta-barrel" evidence="5">
    <location>
        <begin position="228"/>
        <end position="281"/>
    </location>
</feature>
<dbReference type="Gene3D" id="1.10.287.470">
    <property type="entry name" value="Helix hairpin bin"/>
    <property type="match status" value="1"/>
</dbReference>
<dbReference type="PROSITE" id="PS51257">
    <property type="entry name" value="PROKAR_LIPOPROTEIN"/>
    <property type="match status" value="1"/>
</dbReference>
<comment type="caution">
    <text evidence="7">The sequence shown here is derived from an EMBL/GenBank/DDBJ whole genome shotgun (WGS) entry which is preliminary data.</text>
</comment>
<feature type="domain" description="Multidrug resistance protein MdtA-like C-terminal permuted SH3" evidence="6">
    <location>
        <begin position="290"/>
        <end position="350"/>
    </location>
</feature>
<sequence length="387" mass="40349">MSATRSPRAGGGLVAALACLVLLSACSRDETAAPAAARPVQVVTITPSTFREALVLSGDIQARTDVDLAFRIDGRVVERPVAVGDRVSPGQLVARLDSANEEKAMKAAKAAVVAARADVTTTRSAFERQQALMSEGFTTRPLYERALRAKEAAQAHLDEAEAQLDAAADRLRFTELRADSGGVVTARGVEIGEVVRPGRMVVRIARDDGRDAVFDAPPQALRSGGGDSVIRLSLAADPGVSAKGRVREIAPEADPVTRTFRVRVGIEDPPEPMRLGATVKGAFDVMSSVVVAIPPAALTASRAGPAVWVVDPATSTVSLRPVDVQHFDTHGVIVSQGLDPGDVVVAAGAQALHPGQQVRAIGMTKAASAEPAPRQTLAREAGREPNG</sequence>
<evidence type="ECO:0000313" key="7">
    <source>
        <dbReference type="EMBL" id="MCP8938230.1"/>
    </source>
</evidence>
<keyword evidence="4" id="KW-0732">Signal</keyword>
<evidence type="ECO:0000259" key="5">
    <source>
        <dbReference type="Pfam" id="PF25954"/>
    </source>
</evidence>
<dbReference type="RefSeq" id="WP_254739951.1">
    <property type="nucleotide sequence ID" value="NZ_JANCLU010000005.1"/>
</dbReference>
<dbReference type="Pfam" id="PF25967">
    <property type="entry name" value="RND-MFP_C"/>
    <property type="match status" value="1"/>
</dbReference>
<organism evidence="7 8">
    <name type="scientific">Alsobacter ponti</name>
    <dbReference type="NCBI Taxonomy" id="2962936"/>
    <lineage>
        <taxon>Bacteria</taxon>
        <taxon>Pseudomonadati</taxon>
        <taxon>Pseudomonadota</taxon>
        <taxon>Alphaproteobacteria</taxon>
        <taxon>Hyphomicrobiales</taxon>
        <taxon>Alsobacteraceae</taxon>
        <taxon>Alsobacter</taxon>
    </lineage>
</organism>
<protein>
    <submittedName>
        <fullName evidence="7">Efflux RND transporter periplasmic adaptor subunit</fullName>
    </submittedName>
</protein>
<evidence type="ECO:0000256" key="4">
    <source>
        <dbReference type="SAM" id="SignalP"/>
    </source>
</evidence>
<dbReference type="SUPFAM" id="SSF111369">
    <property type="entry name" value="HlyD-like secretion proteins"/>
    <property type="match status" value="1"/>
</dbReference>
<feature type="chain" id="PRO_5046468790" evidence="4">
    <location>
        <begin position="33"/>
        <end position="387"/>
    </location>
</feature>
<proteinExistence type="inferred from homology"/>
<dbReference type="PANTHER" id="PTHR30469:SF38">
    <property type="entry name" value="HLYD FAMILY SECRETION PROTEIN"/>
    <property type="match status" value="1"/>
</dbReference>
<dbReference type="InterPro" id="IPR006143">
    <property type="entry name" value="RND_pump_MFP"/>
</dbReference>
<dbReference type="PANTHER" id="PTHR30469">
    <property type="entry name" value="MULTIDRUG RESISTANCE PROTEIN MDTA"/>
    <property type="match status" value="1"/>
</dbReference>
<reference evidence="7 8" key="1">
    <citation type="submission" date="2022-07" db="EMBL/GenBank/DDBJ databases">
        <authorList>
            <person name="Li W.-J."/>
            <person name="Deng Q.-Q."/>
        </authorList>
    </citation>
    <scope>NUCLEOTIDE SEQUENCE [LARGE SCALE GENOMIC DNA]</scope>
    <source>
        <strain evidence="7 8">SYSU M60028</strain>
    </source>
</reference>
<dbReference type="Gene3D" id="2.40.30.170">
    <property type="match status" value="1"/>
</dbReference>
<dbReference type="Proteomes" id="UP001205890">
    <property type="component" value="Unassembled WGS sequence"/>
</dbReference>
<comment type="similarity">
    <text evidence="1">Belongs to the membrane fusion protein (MFP) (TC 8.A.1) family.</text>
</comment>
<dbReference type="InterPro" id="IPR058627">
    <property type="entry name" value="MdtA-like_C"/>
</dbReference>
<evidence type="ECO:0000259" key="6">
    <source>
        <dbReference type="Pfam" id="PF25967"/>
    </source>
</evidence>
<dbReference type="InterPro" id="IPR058792">
    <property type="entry name" value="Beta-barrel_RND_2"/>
</dbReference>
<accession>A0ABT1L9R6</accession>
<evidence type="ECO:0000256" key="1">
    <source>
        <dbReference type="ARBA" id="ARBA00009477"/>
    </source>
</evidence>
<keyword evidence="8" id="KW-1185">Reference proteome</keyword>
<evidence type="ECO:0000313" key="8">
    <source>
        <dbReference type="Proteomes" id="UP001205890"/>
    </source>
</evidence>
<dbReference type="Pfam" id="PF25954">
    <property type="entry name" value="Beta-barrel_RND_2"/>
    <property type="match status" value="1"/>
</dbReference>
<feature type="coiled-coil region" evidence="2">
    <location>
        <begin position="143"/>
        <end position="177"/>
    </location>
</feature>
<dbReference type="Gene3D" id="2.40.50.100">
    <property type="match status" value="1"/>
</dbReference>
<gene>
    <name evidence="7" type="ORF">NK718_06860</name>
</gene>
<name>A0ABT1L9R6_9HYPH</name>
<dbReference type="Gene3D" id="2.40.420.20">
    <property type="match status" value="1"/>
</dbReference>